<keyword evidence="2" id="KW-1185">Reference proteome</keyword>
<gene>
    <name evidence="1" type="ORF">OPT61_g9872</name>
</gene>
<dbReference type="EMBL" id="JAPHNI010001320">
    <property type="protein sequence ID" value="KAJ8105940.1"/>
    <property type="molecule type" value="Genomic_DNA"/>
</dbReference>
<dbReference type="Proteomes" id="UP001153331">
    <property type="component" value="Unassembled WGS sequence"/>
</dbReference>
<sequence>MFVKEILEHDAIYDHVDQRYIYGELRLNRLNAIYRLTGRAIFRGYQSGYSQYSSFFQDDFTWLASVLAYIVVVLAAMQVGLGTKALGDDEAFQATSYGFTVFAMVASLASVATVVAVFLCLFTYNLIQTMSNASGLKFWSGATSDAPHDVDIVAVQGLGAHSFYTWVKKVPAAETTARIKERTRVKTFSRLFGKKDKALTDDGGTTEAARLDRPQPWGACHPAGQALALAVHGPRYADFRLSVAGMVFLGTPFQGSGEAAYAQWLAKLIRLQKAEGHRYTLLETLQKDSPALYALSIDFWRSYIKYDMVFFYENRKAEYGPVKRQFVSTQSAAVIAQKMVYMDTDHSGLNKFSGADDRNFMLLLPELRKMVENSRSVVAEQFPSKGERLDSYYDYCDQRLTVLLADAGSTGNVHWLVPRTVNSLFTGRSEVVERIQSALCNSGADATKQTRVVITGLGGMERLSVSREDARVGRRERGRGAQNPREHQEALDAGPGQR</sequence>
<comment type="caution">
    <text evidence="1">The sequence shown here is derived from an EMBL/GenBank/DDBJ whole genome shotgun (WGS) entry which is preliminary data.</text>
</comment>
<evidence type="ECO:0000313" key="1">
    <source>
        <dbReference type="EMBL" id="KAJ8105940.1"/>
    </source>
</evidence>
<protein>
    <submittedName>
        <fullName evidence="1">Uncharacterized protein</fullName>
    </submittedName>
</protein>
<reference evidence="1" key="1">
    <citation type="submission" date="2022-11" db="EMBL/GenBank/DDBJ databases">
        <title>Genome Sequence of Boeremia exigua.</title>
        <authorList>
            <person name="Buettner E."/>
        </authorList>
    </citation>
    <scope>NUCLEOTIDE SEQUENCE</scope>
    <source>
        <strain evidence="1">CU02</strain>
    </source>
</reference>
<accession>A0ACC2HSG2</accession>
<evidence type="ECO:0000313" key="2">
    <source>
        <dbReference type="Proteomes" id="UP001153331"/>
    </source>
</evidence>
<organism evidence="1 2">
    <name type="scientific">Boeremia exigua</name>
    <dbReference type="NCBI Taxonomy" id="749465"/>
    <lineage>
        <taxon>Eukaryota</taxon>
        <taxon>Fungi</taxon>
        <taxon>Dikarya</taxon>
        <taxon>Ascomycota</taxon>
        <taxon>Pezizomycotina</taxon>
        <taxon>Dothideomycetes</taxon>
        <taxon>Pleosporomycetidae</taxon>
        <taxon>Pleosporales</taxon>
        <taxon>Pleosporineae</taxon>
        <taxon>Didymellaceae</taxon>
        <taxon>Boeremia</taxon>
    </lineage>
</organism>
<proteinExistence type="predicted"/>
<name>A0ACC2HSG2_9PLEO</name>